<dbReference type="Pfam" id="PF17757">
    <property type="entry name" value="UvrB_inter"/>
    <property type="match status" value="1"/>
</dbReference>
<evidence type="ECO:0000256" key="4">
    <source>
        <dbReference type="ARBA" id="ARBA00022801"/>
    </source>
</evidence>
<dbReference type="InterPro" id="IPR001650">
    <property type="entry name" value="Helicase_C-like"/>
</dbReference>
<dbReference type="SMART" id="SM00982">
    <property type="entry name" value="TRCF"/>
    <property type="match status" value="1"/>
</dbReference>
<dbReference type="RefSeq" id="WP_224325059.1">
    <property type="nucleotide sequence ID" value="NZ_JACGBB010000001.1"/>
</dbReference>
<keyword evidence="7" id="KW-0238">DNA-binding</keyword>
<dbReference type="InterPro" id="IPR047112">
    <property type="entry name" value="RecG/Mfd"/>
</dbReference>
<sequence length="955" mass="110369">MQADLFEYLNSKKSCELFICEDLNKAYNYSYVFEYFNIKSFVLPDFRAEENDDLRSFLDELISFSNRLYDFYNCKEKKVLISPVASILHKLPNEQNLKPIKLEFAQSVNKEELFKMLKCSAYSLVDSVSTKAEFCIKNEKIDIFCINYENPIRIVFFDNEIESIKFYDINTGLSFKDELLEIDILPIISRVEYDFFEQINNECSELDEYLSVFFWKLKLNDLLDYYSHLCSSNFLDFSNRLNNILSPAKKYKDCKVLINNDFFKINSQKNITLLASNENKFLEFSFGENVKKVISPAIINISSNDEYIISLNKKEYKQRKIKASLNINELNKNDFIVHEKYGIGKFIGLELIKTQNTQQEFIKILYANDDKLLLPANSLHLIDKYVASSIPVLDKLGKNTFVKLKEKLKTKLFAIANSICELAAKRALIKAKSISIPLEYEIFKNAVDFSLTPDQQKAINDIFCDMQKSYPMDRLLSADVGFGKTEVAMHAIFACVKNNYNALFFAPTTLLCAQHYNTLKERFKDYDIDIFRLDRYSNTKSKILASKKAKIIIGTHSLLSLELENVALIVVDEEHKFGVKHKEKLKQLCLYAHQLSMSATPIPRTLNQALSTLKSYSCILTPPLERLDVRSFVKIYDDALIKEIIARELRRKGQIFYIHNHIASIEYKKRYLQDLFPKLKILVLHSKVDNNTAQEQMLAFMNKEYDLLLSTSIVESGIDLQNANTIIIENANRFGIADLHQLRGRVGRSNIQGFCYYLIDNDEISEDAKKRLLSLESNSYLGSGHMLAQMDLELRGGGNLLGAEQSGHIEQLGYALYIKMLEEQINLLSKNESKKQDFEQKLLVNAYISDELVSNEKIRLNLYRRLNECKNMSELSNFVDEFSDSFSKPDEVSNNYFKLIAIKIKALEQNIIEISNFDSNIRILYADKKSLVLKANSKNDSDILNCVLEFLNKKN</sequence>
<protein>
    <submittedName>
        <fullName evidence="11">DEAD/DEAH box helicase</fullName>
    </submittedName>
</protein>
<gene>
    <name evidence="11" type="ORF">AVCANL283_00100</name>
</gene>
<dbReference type="SUPFAM" id="SSF52540">
    <property type="entry name" value="P-loop containing nucleoside triphosphate hydrolases"/>
    <property type="match status" value="2"/>
</dbReference>
<evidence type="ECO:0000256" key="8">
    <source>
        <dbReference type="ARBA" id="ARBA00023204"/>
    </source>
</evidence>
<dbReference type="InterPro" id="IPR036101">
    <property type="entry name" value="CarD-like/TRCF_RID_sf"/>
</dbReference>
<dbReference type="InterPro" id="IPR027417">
    <property type="entry name" value="P-loop_NTPase"/>
</dbReference>
<dbReference type="SMART" id="SM01058">
    <property type="entry name" value="CarD_TRCF"/>
    <property type="match status" value="1"/>
</dbReference>
<dbReference type="InterPro" id="IPR005118">
    <property type="entry name" value="TRCF_C"/>
</dbReference>
<evidence type="ECO:0000259" key="10">
    <source>
        <dbReference type="PROSITE" id="PS51194"/>
    </source>
</evidence>
<name>A0ABS7WQD4_9BACT</name>
<comment type="caution">
    <text evidence="11">The sequence shown here is derived from an EMBL/GenBank/DDBJ whole genome shotgun (WGS) entry which is preliminary data.</text>
</comment>
<evidence type="ECO:0000256" key="2">
    <source>
        <dbReference type="ARBA" id="ARBA00022741"/>
    </source>
</evidence>
<dbReference type="PANTHER" id="PTHR47964:SF1">
    <property type="entry name" value="ATP-DEPENDENT DNA HELICASE HOMOLOG RECG, CHLOROPLASTIC"/>
    <property type="match status" value="1"/>
</dbReference>
<evidence type="ECO:0000256" key="1">
    <source>
        <dbReference type="ARBA" id="ARBA00022490"/>
    </source>
</evidence>
<keyword evidence="8" id="KW-0234">DNA repair</keyword>
<dbReference type="Proteomes" id="UP000786183">
    <property type="component" value="Unassembled WGS sequence"/>
</dbReference>
<evidence type="ECO:0000256" key="7">
    <source>
        <dbReference type="ARBA" id="ARBA00023125"/>
    </source>
</evidence>
<dbReference type="InterPro" id="IPR041471">
    <property type="entry name" value="UvrB_inter"/>
</dbReference>
<dbReference type="Gene3D" id="2.40.10.170">
    <property type="match status" value="1"/>
</dbReference>
<keyword evidence="2" id="KW-0547">Nucleotide-binding</keyword>
<evidence type="ECO:0000256" key="6">
    <source>
        <dbReference type="ARBA" id="ARBA00022840"/>
    </source>
</evidence>
<evidence type="ECO:0000313" key="12">
    <source>
        <dbReference type="Proteomes" id="UP000786183"/>
    </source>
</evidence>
<feature type="domain" description="Helicase ATP-binding" evidence="9">
    <location>
        <begin position="465"/>
        <end position="619"/>
    </location>
</feature>
<dbReference type="InterPro" id="IPR014001">
    <property type="entry name" value="Helicase_ATP-bd"/>
</dbReference>
<dbReference type="SMART" id="SM00487">
    <property type="entry name" value="DEXDc"/>
    <property type="match status" value="1"/>
</dbReference>
<evidence type="ECO:0000259" key="9">
    <source>
        <dbReference type="PROSITE" id="PS51192"/>
    </source>
</evidence>
<keyword evidence="5 11" id="KW-0347">Helicase</keyword>
<keyword evidence="12" id="KW-1185">Reference proteome</keyword>
<dbReference type="Gene3D" id="3.40.50.300">
    <property type="entry name" value="P-loop containing nucleotide triphosphate hydrolases"/>
    <property type="match status" value="2"/>
</dbReference>
<dbReference type="EMBL" id="JACGBB010000001">
    <property type="protein sequence ID" value="MBZ7986512.1"/>
    <property type="molecule type" value="Genomic_DNA"/>
</dbReference>
<reference evidence="11 12" key="1">
    <citation type="submission" date="2020-07" db="EMBL/GenBank/DDBJ databases">
        <title>Transfer of Campylobacter canadensis to the novel genus Avispirillum gen. nov., that also includes two novel species recovered from migratory waterfowl: Avispirillum anseris sp. nov. and Avispirillum brantae sp. nov.</title>
        <authorList>
            <person name="Miller W.G."/>
            <person name="Chapman M.H."/>
            <person name="Yee E."/>
            <person name="Inglis G.D."/>
        </authorList>
    </citation>
    <scope>NUCLEOTIDE SEQUENCE [LARGE SCALE GENOMIC DNA]</scope>
    <source>
        <strain evidence="11 12">L283</strain>
    </source>
</reference>
<organism evidence="11 12">
    <name type="scientific">Campylobacter canadensis</name>
    <dbReference type="NCBI Taxonomy" id="449520"/>
    <lineage>
        <taxon>Bacteria</taxon>
        <taxon>Pseudomonadati</taxon>
        <taxon>Campylobacterota</taxon>
        <taxon>Epsilonproteobacteria</taxon>
        <taxon>Campylobacterales</taxon>
        <taxon>Campylobacteraceae</taxon>
        <taxon>Campylobacter</taxon>
    </lineage>
</organism>
<dbReference type="GO" id="GO:0004386">
    <property type="term" value="F:helicase activity"/>
    <property type="evidence" value="ECO:0007669"/>
    <property type="project" value="UniProtKB-KW"/>
</dbReference>
<dbReference type="SMART" id="SM00490">
    <property type="entry name" value="HELICc"/>
    <property type="match status" value="1"/>
</dbReference>
<dbReference type="Gene3D" id="3.90.1150.50">
    <property type="entry name" value="Transcription-repair-coupling factor, D7 domain"/>
    <property type="match status" value="1"/>
</dbReference>
<dbReference type="Pfam" id="PF03461">
    <property type="entry name" value="TRCF"/>
    <property type="match status" value="1"/>
</dbReference>
<dbReference type="Pfam" id="PF00271">
    <property type="entry name" value="Helicase_C"/>
    <property type="match status" value="1"/>
</dbReference>
<feature type="domain" description="Helicase C-terminal" evidence="10">
    <location>
        <begin position="640"/>
        <end position="798"/>
    </location>
</feature>
<keyword evidence="1" id="KW-0963">Cytoplasm</keyword>
<dbReference type="InterPro" id="IPR011545">
    <property type="entry name" value="DEAD/DEAH_box_helicase_dom"/>
</dbReference>
<evidence type="ECO:0000256" key="3">
    <source>
        <dbReference type="ARBA" id="ARBA00022763"/>
    </source>
</evidence>
<keyword evidence="6" id="KW-0067">ATP-binding</keyword>
<keyword evidence="4" id="KW-0378">Hydrolase</keyword>
<dbReference type="PROSITE" id="PS51192">
    <property type="entry name" value="HELICASE_ATP_BIND_1"/>
    <property type="match status" value="1"/>
</dbReference>
<dbReference type="SUPFAM" id="SSF141259">
    <property type="entry name" value="CarD-like"/>
    <property type="match status" value="1"/>
</dbReference>
<dbReference type="Gene3D" id="3.30.2060.10">
    <property type="entry name" value="Penicillin-binding protein 1b domain"/>
    <property type="match status" value="1"/>
</dbReference>
<proteinExistence type="predicted"/>
<accession>A0ABS7WQD4</accession>
<dbReference type="InterPro" id="IPR037235">
    <property type="entry name" value="TRCF-like_C_D7"/>
</dbReference>
<evidence type="ECO:0000313" key="11">
    <source>
        <dbReference type="EMBL" id="MBZ7986512.1"/>
    </source>
</evidence>
<keyword evidence="3" id="KW-0227">DNA damage</keyword>
<dbReference type="Pfam" id="PF02559">
    <property type="entry name" value="CarD_TRCF_RID"/>
    <property type="match status" value="1"/>
</dbReference>
<dbReference type="Pfam" id="PF00270">
    <property type="entry name" value="DEAD"/>
    <property type="match status" value="1"/>
</dbReference>
<dbReference type="PANTHER" id="PTHR47964">
    <property type="entry name" value="ATP-DEPENDENT DNA HELICASE HOMOLOG RECG, CHLOROPLASTIC"/>
    <property type="match status" value="1"/>
</dbReference>
<dbReference type="Gene3D" id="3.40.50.11180">
    <property type="match status" value="1"/>
</dbReference>
<dbReference type="PROSITE" id="PS51194">
    <property type="entry name" value="HELICASE_CTER"/>
    <property type="match status" value="1"/>
</dbReference>
<dbReference type="SUPFAM" id="SSF143517">
    <property type="entry name" value="TRCF domain-like"/>
    <property type="match status" value="1"/>
</dbReference>
<evidence type="ECO:0000256" key="5">
    <source>
        <dbReference type="ARBA" id="ARBA00022806"/>
    </source>
</evidence>
<dbReference type="InterPro" id="IPR003711">
    <property type="entry name" value="CarD-like/TRCF_RID"/>
</dbReference>